<feature type="transmembrane region" description="Helical" evidence="4">
    <location>
        <begin position="34"/>
        <end position="56"/>
    </location>
</feature>
<protein>
    <submittedName>
        <fullName evidence="6">Peptide/nickel transport system substrate-binding protein</fullName>
    </submittedName>
</protein>
<feature type="domain" description="Solute-binding protein family 5" evidence="5">
    <location>
        <begin position="111"/>
        <end position="457"/>
    </location>
</feature>
<dbReference type="RefSeq" id="WP_264600166.1">
    <property type="nucleotide sequence ID" value="NZ_JAOQNS010000002.1"/>
</dbReference>
<keyword evidence="3" id="KW-0732">Signal</keyword>
<evidence type="ECO:0000256" key="4">
    <source>
        <dbReference type="SAM" id="Phobius"/>
    </source>
</evidence>
<dbReference type="Pfam" id="PF00496">
    <property type="entry name" value="SBP_bac_5"/>
    <property type="match status" value="1"/>
</dbReference>
<keyword evidence="4" id="KW-1133">Transmembrane helix</keyword>
<dbReference type="PANTHER" id="PTHR30290:SF38">
    <property type="entry name" value="D,D-DIPEPTIDE-BINDING PERIPLASMIC PROTEIN DDPA-RELATED"/>
    <property type="match status" value="1"/>
</dbReference>
<proteinExistence type="inferred from homology"/>
<dbReference type="PROSITE" id="PS51318">
    <property type="entry name" value="TAT"/>
    <property type="match status" value="1"/>
</dbReference>
<reference evidence="7" key="1">
    <citation type="submission" date="2023-07" db="EMBL/GenBank/DDBJ databases">
        <title>Genome sequencing of Purple Non-Sulfur Bacteria from various extreme environments.</title>
        <authorList>
            <person name="Mayer M."/>
        </authorList>
    </citation>
    <scope>NUCLEOTIDE SEQUENCE [LARGE SCALE GENOMIC DNA]</scope>
    <source>
        <strain evidence="7">DSM 17935</strain>
    </source>
</reference>
<evidence type="ECO:0000256" key="1">
    <source>
        <dbReference type="ARBA" id="ARBA00004418"/>
    </source>
</evidence>
<dbReference type="CDD" id="cd08503">
    <property type="entry name" value="PBP2_NikA_DppA_OppA_like_17"/>
    <property type="match status" value="1"/>
</dbReference>
<evidence type="ECO:0000313" key="7">
    <source>
        <dbReference type="Proteomes" id="UP001209755"/>
    </source>
</evidence>
<keyword evidence="4" id="KW-0472">Membrane</keyword>
<name>A0ABT3H7Y4_9HYPH</name>
<dbReference type="SUPFAM" id="SSF53850">
    <property type="entry name" value="Periplasmic binding protein-like II"/>
    <property type="match status" value="1"/>
</dbReference>
<dbReference type="Gene3D" id="3.90.76.10">
    <property type="entry name" value="Dipeptide-binding Protein, Domain 1"/>
    <property type="match status" value="1"/>
</dbReference>
<evidence type="ECO:0000313" key="6">
    <source>
        <dbReference type="EMBL" id="MCW2306499.1"/>
    </source>
</evidence>
<dbReference type="InterPro" id="IPR006311">
    <property type="entry name" value="TAT_signal"/>
</dbReference>
<dbReference type="InterPro" id="IPR030678">
    <property type="entry name" value="Peptide/Ni-bd"/>
</dbReference>
<dbReference type="Gene3D" id="3.40.190.10">
    <property type="entry name" value="Periplasmic binding protein-like II"/>
    <property type="match status" value="1"/>
</dbReference>
<evidence type="ECO:0000256" key="3">
    <source>
        <dbReference type="ARBA" id="ARBA00022729"/>
    </source>
</evidence>
<comment type="subcellular location">
    <subcellularLocation>
        <location evidence="1">Periplasm</location>
    </subcellularLocation>
</comment>
<accession>A0ABT3H7Y4</accession>
<keyword evidence="7" id="KW-1185">Reference proteome</keyword>
<dbReference type="InterPro" id="IPR039424">
    <property type="entry name" value="SBP_5"/>
</dbReference>
<dbReference type="PIRSF" id="PIRSF002741">
    <property type="entry name" value="MppA"/>
    <property type="match status" value="1"/>
</dbReference>
<dbReference type="Proteomes" id="UP001209755">
    <property type="component" value="Unassembled WGS sequence"/>
</dbReference>
<dbReference type="EMBL" id="JAOQNS010000002">
    <property type="protein sequence ID" value="MCW2306499.1"/>
    <property type="molecule type" value="Genomic_DNA"/>
</dbReference>
<dbReference type="PANTHER" id="PTHR30290">
    <property type="entry name" value="PERIPLASMIC BINDING COMPONENT OF ABC TRANSPORTER"/>
    <property type="match status" value="1"/>
</dbReference>
<comment type="caution">
    <text evidence="6">The sequence shown here is derived from an EMBL/GenBank/DDBJ whole genome shotgun (WGS) entry which is preliminary data.</text>
</comment>
<comment type="similarity">
    <text evidence="2">Belongs to the bacterial solute-binding protein 5 family.</text>
</comment>
<organism evidence="6 7">
    <name type="scientific">Rhodobium gokarnense</name>
    <dbReference type="NCBI Taxonomy" id="364296"/>
    <lineage>
        <taxon>Bacteria</taxon>
        <taxon>Pseudomonadati</taxon>
        <taxon>Pseudomonadota</taxon>
        <taxon>Alphaproteobacteria</taxon>
        <taxon>Hyphomicrobiales</taxon>
        <taxon>Rhodobiaceae</taxon>
        <taxon>Rhodobium</taxon>
    </lineage>
</organism>
<dbReference type="InterPro" id="IPR000914">
    <property type="entry name" value="SBP_5_dom"/>
</dbReference>
<keyword evidence="4" id="KW-0812">Transmembrane</keyword>
<sequence>MTQHDETINGKPLKPQIREWAEAARKGRIDRREFLAMATAFGATTATAYGLLGLAAPNEARAEEPRKGGILKVSMNVRRVDDPRIFDWSEMANVARQVVEPLVLYTHDFTFKPWLLESWDVNDDATEYVLNVRKGVTWNNGDDFTAEDVALNLNRWCEKGVEGNSMAGRMSSLIDDETGKARDGAIEIVDDHTVKLTLPKPDITIIPGMVDYPALVVHRDFEKMGGKLSENPIGTGAFELVALEVGVRAEVKRRENGSWWGGEAFLDGVEWTDFGTDPAAEVAAFEAEEVQMNYESTADFVEVFDALGLKKSEAVTSATVVARTNVNNKPYDDQRVRRALQLAVDNEVVLQLGISGAGTVAENHHVCPIHPEYFELPPVKRDIEAAKKLMEEAGQMDFEHELISIDDDYRRNTTDAIAAQLREAGFKIKRTVIPGSSFWNNWTKYPYSTTNWNMRPLGVQVLALGYRSGGAWNESAWSNKEFDAALEEALATPDVEKRKAMMENVEKILQDSGVIIQPYWRSLFKHMTDAVKGDAMHPAYEQHFHDVWLDE</sequence>
<evidence type="ECO:0000259" key="5">
    <source>
        <dbReference type="Pfam" id="PF00496"/>
    </source>
</evidence>
<dbReference type="Gene3D" id="3.10.105.10">
    <property type="entry name" value="Dipeptide-binding Protein, Domain 3"/>
    <property type="match status" value="1"/>
</dbReference>
<evidence type="ECO:0000256" key="2">
    <source>
        <dbReference type="ARBA" id="ARBA00005695"/>
    </source>
</evidence>
<gene>
    <name evidence="6" type="ORF">M2319_000818</name>
</gene>